<sequence>MRAVFLNLCREAGEEGGRGNSPGAGKAHQTLGIGCQGGSIGAAQICRME</sequence>
<evidence type="ECO:0000313" key="1">
    <source>
        <dbReference type="EMBL" id="QHU24391.1"/>
    </source>
</evidence>
<protein>
    <submittedName>
        <fullName evidence="1">Uncharacterized protein</fullName>
    </submittedName>
</protein>
<geneLocation type="plasmid" evidence="1">
    <name>pNK546b</name>
</geneLocation>
<name>A0A6C0L1A1_PSEAI</name>
<accession>A0A6C0L1A1</accession>
<reference evidence="1" key="1">
    <citation type="submission" date="2019-10" db="EMBL/GenBank/DDBJ databases">
        <title>Extensively Drug-Resistant Pseudomonas aeruginosa ST664 clone carrying KPC-2-encoding megaplasmid in a burn clinic.</title>
        <authorList>
            <person name="Li Z."/>
            <person name="Cai Z."/>
            <person name="Cai Z."/>
            <person name="Zhang Y."/>
            <person name="Fu T."/>
            <person name="Jin Y."/>
            <person name="Cheng Z."/>
            <person name="Jin S."/>
            <person name="Wu W."/>
            <person name="Yang L."/>
            <person name="Bai F."/>
        </authorList>
    </citation>
    <scope>NUCLEOTIDE SEQUENCE</scope>
    <source>
        <strain evidence="1">NK546</strain>
        <plasmid evidence="1">pNK546b</plasmid>
    </source>
</reference>
<dbReference type="EMBL" id="MN583270">
    <property type="protein sequence ID" value="QHU24391.1"/>
    <property type="molecule type" value="Genomic_DNA"/>
</dbReference>
<proteinExistence type="predicted"/>
<keyword evidence="1" id="KW-0614">Plasmid</keyword>
<dbReference type="AlphaFoldDB" id="A0A6C0L1A1"/>
<organism evidence="1">
    <name type="scientific">Pseudomonas aeruginosa</name>
    <dbReference type="NCBI Taxonomy" id="287"/>
    <lineage>
        <taxon>Bacteria</taxon>
        <taxon>Pseudomonadati</taxon>
        <taxon>Pseudomonadota</taxon>
        <taxon>Gammaproteobacteria</taxon>
        <taxon>Pseudomonadales</taxon>
        <taxon>Pseudomonadaceae</taxon>
        <taxon>Pseudomonas</taxon>
    </lineage>
</organism>